<organism evidence="1 2">
    <name type="scientific">Methylopila capsulata</name>
    <dbReference type="NCBI Taxonomy" id="61654"/>
    <lineage>
        <taxon>Bacteria</taxon>
        <taxon>Pseudomonadati</taxon>
        <taxon>Pseudomonadota</taxon>
        <taxon>Alphaproteobacteria</taxon>
        <taxon>Hyphomicrobiales</taxon>
        <taxon>Methylopilaceae</taxon>
        <taxon>Methylopila</taxon>
    </lineage>
</organism>
<proteinExistence type="predicted"/>
<name>A0A9W6IVY4_9HYPH</name>
<dbReference type="AlphaFoldDB" id="A0A9W6IVY4"/>
<evidence type="ECO:0000313" key="1">
    <source>
        <dbReference type="EMBL" id="GLK57513.1"/>
    </source>
</evidence>
<gene>
    <name evidence="1" type="ORF">GCM10008170_35330</name>
</gene>
<accession>A0A9W6IVY4</accession>
<sequence length="55" mass="6128">MTIFTIEQAEVELEALIEMVEAGRRVLIVGTSGRLVELQPIPPDENSRGEQIYDA</sequence>
<comment type="caution">
    <text evidence="1">The sequence shown here is derived from an EMBL/GenBank/DDBJ whole genome shotgun (WGS) entry which is preliminary data.</text>
</comment>
<dbReference type="Proteomes" id="UP001143400">
    <property type="component" value="Unassembled WGS sequence"/>
</dbReference>
<reference evidence="1" key="2">
    <citation type="submission" date="2023-01" db="EMBL/GenBank/DDBJ databases">
        <authorList>
            <person name="Sun Q."/>
            <person name="Evtushenko L."/>
        </authorList>
    </citation>
    <scope>NUCLEOTIDE SEQUENCE</scope>
    <source>
        <strain evidence="1">VKM B-1606</strain>
    </source>
</reference>
<dbReference type="EMBL" id="BSFF01000010">
    <property type="protein sequence ID" value="GLK57513.1"/>
    <property type="molecule type" value="Genomic_DNA"/>
</dbReference>
<protein>
    <submittedName>
        <fullName evidence="1">Uncharacterized protein</fullName>
    </submittedName>
</protein>
<reference evidence="1" key="1">
    <citation type="journal article" date="2014" name="Int. J. Syst. Evol. Microbiol.">
        <title>Complete genome sequence of Corynebacterium casei LMG S-19264T (=DSM 44701T), isolated from a smear-ripened cheese.</title>
        <authorList>
            <consortium name="US DOE Joint Genome Institute (JGI-PGF)"/>
            <person name="Walter F."/>
            <person name="Albersmeier A."/>
            <person name="Kalinowski J."/>
            <person name="Ruckert C."/>
        </authorList>
    </citation>
    <scope>NUCLEOTIDE SEQUENCE</scope>
    <source>
        <strain evidence="1">VKM B-1606</strain>
    </source>
</reference>
<evidence type="ECO:0000313" key="2">
    <source>
        <dbReference type="Proteomes" id="UP001143400"/>
    </source>
</evidence>